<keyword evidence="1" id="KW-1133">Transmembrane helix</keyword>
<comment type="caution">
    <text evidence="2">The sequence shown here is derived from an EMBL/GenBank/DDBJ whole genome shotgun (WGS) entry which is preliminary data.</text>
</comment>
<keyword evidence="1" id="KW-0472">Membrane</keyword>
<evidence type="ECO:0000256" key="1">
    <source>
        <dbReference type="SAM" id="Phobius"/>
    </source>
</evidence>
<keyword evidence="1" id="KW-0812">Transmembrane</keyword>
<organism evidence="2 3">
    <name type="scientific">Blastopirellula marina</name>
    <dbReference type="NCBI Taxonomy" id="124"/>
    <lineage>
        <taxon>Bacteria</taxon>
        <taxon>Pseudomonadati</taxon>
        <taxon>Planctomycetota</taxon>
        <taxon>Planctomycetia</taxon>
        <taxon>Pirellulales</taxon>
        <taxon>Pirellulaceae</taxon>
        <taxon>Blastopirellula</taxon>
    </lineage>
</organism>
<dbReference type="RefSeq" id="WP_146115642.1">
    <property type="nucleotide sequence ID" value="NZ_PUIA01000037.1"/>
</dbReference>
<dbReference type="Proteomes" id="UP000240009">
    <property type="component" value="Unassembled WGS sequence"/>
</dbReference>
<accession>A0A2S8FG69</accession>
<dbReference type="OrthoDB" id="9973622at2"/>
<evidence type="ECO:0000313" key="2">
    <source>
        <dbReference type="EMBL" id="PQO31163.1"/>
    </source>
</evidence>
<proteinExistence type="predicted"/>
<reference evidence="2 3" key="1">
    <citation type="submission" date="2018-02" db="EMBL/GenBank/DDBJ databases">
        <title>Comparative genomes isolates from brazilian mangrove.</title>
        <authorList>
            <person name="Araujo J.E."/>
            <person name="Taketani R.G."/>
            <person name="Silva M.C.P."/>
            <person name="Loureco M.V."/>
            <person name="Andreote F.D."/>
        </authorList>
    </citation>
    <scope>NUCLEOTIDE SEQUENCE [LARGE SCALE GENOMIC DNA]</scope>
    <source>
        <strain evidence="2 3">HEX-2 MGV</strain>
    </source>
</reference>
<evidence type="ECO:0000313" key="3">
    <source>
        <dbReference type="Proteomes" id="UP000240009"/>
    </source>
</evidence>
<name>A0A2S8FG69_9BACT</name>
<dbReference type="AlphaFoldDB" id="A0A2S8FG69"/>
<protein>
    <submittedName>
        <fullName evidence="2">Uncharacterized protein</fullName>
    </submittedName>
</protein>
<gene>
    <name evidence="2" type="ORF">C5Y96_12485</name>
</gene>
<sequence>MLRRDQTSRVGNDLVESNAIDRGYLGCLSHLTQGQVLAKQTAIDNGTMRVLAGVPPWYFVRDRLSMVMLRMIVTVVMMSVVVPMILSRYDREMGMARQMRVLATGPGMDYLTE</sequence>
<feature type="transmembrane region" description="Helical" evidence="1">
    <location>
        <begin position="67"/>
        <end position="89"/>
    </location>
</feature>
<dbReference type="EMBL" id="PUIA01000037">
    <property type="protein sequence ID" value="PQO31163.1"/>
    <property type="molecule type" value="Genomic_DNA"/>
</dbReference>